<keyword evidence="1" id="KW-0472">Membrane</keyword>
<organism evidence="2 3">
    <name type="scientific">Slackia heliotrinireducens (strain ATCC 29202 / DSM 20476 / NCTC 11029 / RHS 1)</name>
    <name type="common">Peptococcus heliotrinreducens</name>
    <dbReference type="NCBI Taxonomy" id="471855"/>
    <lineage>
        <taxon>Bacteria</taxon>
        <taxon>Bacillati</taxon>
        <taxon>Actinomycetota</taxon>
        <taxon>Coriobacteriia</taxon>
        <taxon>Eggerthellales</taxon>
        <taxon>Eggerthellaceae</taxon>
        <taxon>Slackia</taxon>
    </lineage>
</organism>
<reference evidence="2 3" key="1">
    <citation type="journal article" date="2009" name="Stand. Genomic Sci.">
        <title>Complete genome sequence of Slackia heliotrinireducens type strain (RHS 1).</title>
        <authorList>
            <person name="Pukall R."/>
            <person name="Lapidus A."/>
            <person name="Nolan M."/>
            <person name="Copeland A."/>
            <person name="Glavina Del Rio T."/>
            <person name="Lucas S."/>
            <person name="Chen F."/>
            <person name="Tice H."/>
            <person name="Cheng J.F."/>
            <person name="Chertkov O."/>
            <person name="Bruce D."/>
            <person name="Goodwin L."/>
            <person name="Kuske C."/>
            <person name="Brettin T."/>
            <person name="Detter J.C."/>
            <person name="Han C."/>
            <person name="Pitluck S."/>
            <person name="Pati A."/>
            <person name="Mavrommatis K."/>
            <person name="Ivanova N."/>
            <person name="Ovchinnikova G."/>
            <person name="Chen A."/>
            <person name="Palaniappan K."/>
            <person name="Schneider S."/>
            <person name="Rohde M."/>
            <person name="Chain P."/>
            <person name="D'haeseleer P."/>
            <person name="Goker M."/>
            <person name="Bristow J."/>
            <person name="Eisen J.A."/>
            <person name="Markowitz V."/>
            <person name="Kyrpides N.C."/>
            <person name="Klenk H.P."/>
            <person name="Hugenholtz P."/>
        </authorList>
    </citation>
    <scope>NUCLEOTIDE SEQUENCE [LARGE SCALE GENOMIC DNA]</scope>
    <source>
        <strain evidence="3">ATCC 29202 / DSM 20476 / NCTC 11029 / RHS 1</strain>
    </source>
</reference>
<keyword evidence="1" id="KW-1133">Transmembrane helix</keyword>
<dbReference type="eggNOG" id="ENOG5033KZA">
    <property type="taxonomic scope" value="Bacteria"/>
</dbReference>
<evidence type="ECO:0000313" key="2">
    <source>
        <dbReference type="EMBL" id="ACV22450.1"/>
    </source>
</evidence>
<evidence type="ECO:0000313" key="3">
    <source>
        <dbReference type="Proteomes" id="UP000002026"/>
    </source>
</evidence>
<accession>C7N6B5</accession>
<name>C7N6B5_SLAHD</name>
<feature type="transmembrane region" description="Helical" evidence="1">
    <location>
        <begin position="250"/>
        <end position="266"/>
    </location>
</feature>
<sequence>MTMRQMGVYYSDFAIHATWSIDGTVMMYPLWHLTTRFFYAVLSLPLNVAASISACVFALATVVIMRWAMLRMADGAVPVWLVDVALIVAIFAGSLYIPWIRETYYLGTGGPVTWHNPTNATVKPFALWTCFLYAFVYATSRRHDTEGAFDRKDTIGYVCVSLLLVVCNLAKPSFFQVFMPAVFCMVVADFILTKGATKKSMIASFLMVVPTMLVFVIQYGYYFVLGEGPAGEAHVVIAPLLVWSYYSENIPYSLLCLVAFPLYAYLLSGREELKNPYAILPVLCFVFGIAEYALFAQTGKSTYAGNFAWGYYIACAILWTSSLVLLAKQISGWEKASKTRRIAVFGCCMLLLACFIGGVYYYWLVMTGAHWF</sequence>
<feature type="transmembrane region" description="Helical" evidence="1">
    <location>
        <begin position="7"/>
        <end position="31"/>
    </location>
</feature>
<feature type="transmembrane region" description="Helical" evidence="1">
    <location>
        <begin position="342"/>
        <end position="363"/>
    </location>
</feature>
<gene>
    <name evidence="2" type="ordered locus">Shel_14300</name>
</gene>
<feature type="transmembrane region" description="Helical" evidence="1">
    <location>
        <begin position="309"/>
        <end position="330"/>
    </location>
</feature>
<feature type="transmembrane region" description="Helical" evidence="1">
    <location>
        <begin position="205"/>
        <end position="224"/>
    </location>
</feature>
<evidence type="ECO:0000256" key="1">
    <source>
        <dbReference type="SAM" id="Phobius"/>
    </source>
</evidence>
<feature type="transmembrane region" description="Helical" evidence="1">
    <location>
        <begin position="177"/>
        <end position="193"/>
    </location>
</feature>
<keyword evidence="1" id="KW-0812">Transmembrane</keyword>
<dbReference type="Proteomes" id="UP000002026">
    <property type="component" value="Chromosome"/>
</dbReference>
<feature type="transmembrane region" description="Helical" evidence="1">
    <location>
        <begin position="278"/>
        <end position="297"/>
    </location>
</feature>
<dbReference type="EMBL" id="CP001684">
    <property type="protein sequence ID" value="ACV22450.1"/>
    <property type="molecule type" value="Genomic_DNA"/>
</dbReference>
<feature type="transmembrane region" description="Helical" evidence="1">
    <location>
        <begin position="77"/>
        <end position="100"/>
    </location>
</feature>
<dbReference type="KEGG" id="shi:Shel_14300"/>
<dbReference type="HOGENOM" id="CLU_692206_0_0_11"/>
<feature type="transmembrane region" description="Helical" evidence="1">
    <location>
        <begin position="37"/>
        <end position="65"/>
    </location>
</feature>
<keyword evidence="3" id="KW-1185">Reference proteome</keyword>
<proteinExistence type="predicted"/>
<protein>
    <submittedName>
        <fullName evidence="2">Uncharacterized protein</fullName>
    </submittedName>
</protein>
<dbReference type="AlphaFoldDB" id="C7N6B5"/>